<dbReference type="PANTHER" id="PTHR36498:SF1">
    <property type="entry name" value="TATA-BINDING PROTEIN-ASSOCIATED FACTOR 172"/>
    <property type="match status" value="1"/>
</dbReference>
<dbReference type="Gene3D" id="1.25.10.10">
    <property type="entry name" value="Leucine-rich Repeat Variant"/>
    <property type="match status" value="1"/>
</dbReference>
<keyword evidence="2" id="KW-1185">Reference proteome</keyword>
<accession>A0A0B1SZY7</accession>
<dbReference type="PANTHER" id="PTHR36498">
    <property type="entry name" value="TATA-BINDING PROTEIN-ASSOCIATED FACTOR 172"/>
    <property type="match status" value="1"/>
</dbReference>
<proteinExistence type="predicted"/>
<dbReference type="GO" id="GO:0017025">
    <property type="term" value="F:TBP-class protein binding"/>
    <property type="evidence" value="ECO:0007669"/>
    <property type="project" value="InterPro"/>
</dbReference>
<dbReference type="GO" id="GO:0016887">
    <property type="term" value="F:ATP hydrolysis activity"/>
    <property type="evidence" value="ECO:0007669"/>
    <property type="project" value="InterPro"/>
</dbReference>
<sequence>MHPSMTFMFTMTSITDDGTALSAGASGSKVNVHQQRLVLDQHLEMSSVIGVTSAGFLNDADVLPNSTSNSPRPEQEELLIADCSKLKTEVKAEDFEDDAEDRVECVSQNAFLQFFCRLLPLLADQRWQYRHGAAISIARILSTSYSRLPLPLVDACALQLLHVLILDQFNDFVSGRSATAPVRETCAQALGHFLHKTDTIRQTTVLGHLRNLLSMKGDRKWHCRQSALLVFKYFFAVASSSEAFNDCFKLVVASLNDPVDDVVSCAVTTLSSLLSNPSVDEKRSDLIQHVMSNVWELLEQESKKGQLRTGLDALAVDLISIVETWLRLQETSTLTRNIRNQSQPGVYRTSRTSGNRRLKEMGRFFADHGGGKDEGQNLLL</sequence>
<dbReference type="OrthoDB" id="5873302at2759"/>
<reference evidence="1 2" key="1">
    <citation type="submission" date="2014-03" db="EMBL/GenBank/DDBJ databases">
        <title>Draft genome of the hookworm Oesophagostomum dentatum.</title>
        <authorList>
            <person name="Mitreva M."/>
        </authorList>
    </citation>
    <scope>NUCLEOTIDE SEQUENCE [LARGE SCALE GENOMIC DNA]</scope>
    <source>
        <strain evidence="1 2">OD-Hann</strain>
    </source>
</reference>
<evidence type="ECO:0000313" key="1">
    <source>
        <dbReference type="EMBL" id="KHJ90554.1"/>
    </source>
</evidence>
<organism evidence="1 2">
    <name type="scientific">Oesophagostomum dentatum</name>
    <name type="common">Nodular worm</name>
    <dbReference type="NCBI Taxonomy" id="61180"/>
    <lineage>
        <taxon>Eukaryota</taxon>
        <taxon>Metazoa</taxon>
        <taxon>Ecdysozoa</taxon>
        <taxon>Nematoda</taxon>
        <taxon>Chromadorea</taxon>
        <taxon>Rhabditida</taxon>
        <taxon>Rhabditina</taxon>
        <taxon>Rhabditomorpha</taxon>
        <taxon>Strongyloidea</taxon>
        <taxon>Strongylidae</taxon>
        <taxon>Oesophagostomum</taxon>
    </lineage>
</organism>
<dbReference type="InterPro" id="IPR044972">
    <property type="entry name" value="Mot1"/>
</dbReference>
<name>A0A0B1SZY7_OESDE</name>
<dbReference type="InterPro" id="IPR016024">
    <property type="entry name" value="ARM-type_fold"/>
</dbReference>
<evidence type="ECO:0000313" key="2">
    <source>
        <dbReference type="Proteomes" id="UP000053660"/>
    </source>
</evidence>
<dbReference type="InterPro" id="IPR011989">
    <property type="entry name" value="ARM-like"/>
</dbReference>
<dbReference type="GO" id="GO:0003677">
    <property type="term" value="F:DNA binding"/>
    <property type="evidence" value="ECO:0007669"/>
    <property type="project" value="InterPro"/>
</dbReference>
<protein>
    <submittedName>
        <fullName evidence="1">HEAT repeat protein</fullName>
    </submittedName>
</protein>
<dbReference type="EMBL" id="KN552904">
    <property type="protein sequence ID" value="KHJ90554.1"/>
    <property type="molecule type" value="Genomic_DNA"/>
</dbReference>
<dbReference type="SUPFAM" id="SSF48371">
    <property type="entry name" value="ARM repeat"/>
    <property type="match status" value="1"/>
</dbReference>
<dbReference type="AlphaFoldDB" id="A0A0B1SZY7"/>
<dbReference type="Proteomes" id="UP000053660">
    <property type="component" value="Unassembled WGS sequence"/>
</dbReference>
<gene>
    <name evidence="1" type="ORF">OESDEN_09603</name>
</gene>